<organism evidence="8 9">
    <name type="scientific">Gemmobacter aquaticus</name>
    <dbReference type="NCBI Taxonomy" id="490185"/>
    <lineage>
        <taxon>Bacteria</taxon>
        <taxon>Pseudomonadati</taxon>
        <taxon>Pseudomonadota</taxon>
        <taxon>Alphaproteobacteria</taxon>
        <taxon>Rhodobacterales</taxon>
        <taxon>Paracoccaceae</taxon>
        <taxon>Gemmobacter</taxon>
    </lineage>
</organism>
<dbReference type="Pfam" id="PF00892">
    <property type="entry name" value="EamA"/>
    <property type="match status" value="1"/>
</dbReference>
<comment type="subcellular location">
    <subcellularLocation>
        <location evidence="1">Cell membrane</location>
        <topology evidence="1">Multi-pass membrane protein</topology>
    </subcellularLocation>
</comment>
<feature type="domain" description="EamA" evidence="7">
    <location>
        <begin position="146"/>
        <end position="282"/>
    </location>
</feature>
<keyword evidence="5 6" id="KW-0472">Membrane</keyword>
<feature type="transmembrane region" description="Helical" evidence="6">
    <location>
        <begin position="208"/>
        <end position="230"/>
    </location>
</feature>
<dbReference type="OrthoDB" id="150760at2"/>
<keyword evidence="2" id="KW-1003">Cell membrane</keyword>
<evidence type="ECO:0000256" key="6">
    <source>
        <dbReference type="SAM" id="Phobius"/>
    </source>
</evidence>
<gene>
    <name evidence="8" type="ORF">GCM10010991_00830</name>
</gene>
<evidence type="ECO:0000313" key="8">
    <source>
        <dbReference type="EMBL" id="GGO23443.1"/>
    </source>
</evidence>
<feature type="transmembrane region" description="Helical" evidence="6">
    <location>
        <begin position="87"/>
        <end position="107"/>
    </location>
</feature>
<reference evidence="8 9" key="1">
    <citation type="journal article" date="2014" name="Int. J. Syst. Evol. Microbiol.">
        <title>Complete genome sequence of Corynebacterium casei LMG S-19264T (=DSM 44701T), isolated from a smear-ripened cheese.</title>
        <authorList>
            <consortium name="US DOE Joint Genome Institute (JGI-PGF)"/>
            <person name="Walter F."/>
            <person name="Albersmeier A."/>
            <person name="Kalinowski J."/>
            <person name="Ruckert C."/>
        </authorList>
    </citation>
    <scope>NUCLEOTIDE SEQUENCE [LARGE SCALE GENOMIC DNA]</scope>
    <source>
        <strain evidence="8 9">CGMCC 1.7029</strain>
    </source>
</reference>
<dbReference type="EMBL" id="BMLP01000001">
    <property type="protein sequence ID" value="GGO23443.1"/>
    <property type="molecule type" value="Genomic_DNA"/>
</dbReference>
<feature type="transmembrane region" description="Helical" evidence="6">
    <location>
        <begin position="175"/>
        <end position="196"/>
    </location>
</feature>
<feature type="transmembrane region" description="Helical" evidence="6">
    <location>
        <begin position="119"/>
        <end position="140"/>
    </location>
</feature>
<dbReference type="PANTHER" id="PTHR42920">
    <property type="entry name" value="OS03G0707200 PROTEIN-RELATED"/>
    <property type="match status" value="1"/>
</dbReference>
<comment type="caution">
    <text evidence="8">The sequence shown here is derived from an EMBL/GenBank/DDBJ whole genome shotgun (WGS) entry which is preliminary data.</text>
</comment>
<dbReference type="SUPFAM" id="SSF103481">
    <property type="entry name" value="Multidrug resistance efflux transporter EmrE"/>
    <property type="match status" value="1"/>
</dbReference>
<feature type="transmembrane region" description="Helical" evidence="6">
    <location>
        <begin position="29"/>
        <end position="48"/>
    </location>
</feature>
<proteinExistence type="predicted"/>
<dbReference type="InterPro" id="IPR037185">
    <property type="entry name" value="EmrE-like"/>
</dbReference>
<dbReference type="GO" id="GO:0005886">
    <property type="term" value="C:plasma membrane"/>
    <property type="evidence" value="ECO:0007669"/>
    <property type="project" value="UniProtKB-SubCell"/>
</dbReference>
<feature type="transmembrane region" description="Helical" evidence="6">
    <location>
        <begin position="146"/>
        <end position="163"/>
    </location>
</feature>
<evidence type="ECO:0000256" key="5">
    <source>
        <dbReference type="ARBA" id="ARBA00023136"/>
    </source>
</evidence>
<evidence type="ECO:0000256" key="2">
    <source>
        <dbReference type="ARBA" id="ARBA00022475"/>
    </source>
</evidence>
<dbReference type="RefSeq" id="WP_158635564.1">
    <property type="nucleotide sequence ID" value="NZ_BMLP01000001.1"/>
</dbReference>
<sequence length="307" mass="31747">MAAACLWGTVGVSTRLVPSAAILPQEELGLARLAIGGPALLVLLVLVARVPISAILRLEPFWLASFAMGCAVFQVCLFQSFTLLGVTTTVFLTVCLPPLMGTALGFLHGNRSPAKGALLALGLAVVGLGFFAAGSMTVGADGLNPYGLVLAIIASAAFVLMTSAARRLTQSAGPLLVAGAGLTLAALILLVMLHLFRPDQAPIGAMAGWDLAGLVFYLGLGPTALAYVLFCAGMARCRSANLGLVASMVEPAFAALLAWFLLNERLTPTEVLGCGFVMAAMLTLWESERRLKADPAQPLGAANRLEA</sequence>
<evidence type="ECO:0000256" key="1">
    <source>
        <dbReference type="ARBA" id="ARBA00004651"/>
    </source>
</evidence>
<name>A0A917YFM9_9RHOB</name>
<keyword evidence="4 6" id="KW-1133">Transmembrane helix</keyword>
<feature type="transmembrane region" description="Helical" evidence="6">
    <location>
        <begin position="268"/>
        <end position="285"/>
    </location>
</feature>
<dbReference type="InterPro" id="IPR051258">
    <property type="entry name" value="Diverse_Substrate_Transporter"/>
</dbReference>
<evidence type="ECO:0000256" key="4">
    <source>
        <dbReference type="ARBA" id="ARBA00022989"/>
    </source>
</evidence>
<feature type="transmembrane region" description="Helical" evidence="6">
    <location>
        <begin position="242"/>
        <end position="262"/>
    </location>
</feature>
<dbReference type="Proteomes" id="UP000598196">
    <property type="component" value="Unassembled WGS sequence"/>
</dbReference>
<keyword evidence="3 6" id="KW-0812">Transmembrane</keyword>
<feature type="transmembrane region" description="Helical" evidence="6">
    <location>
        <begin position="60"/>
        <end position="81"/>
    </location>
</feature>
<dbReference type="AlphaFoldDB" id="A0A917YFM9"/>
<accession>A0A917YFM9</accession>
<evidence type="ECO:0000259" key="7">
    <source>
        <dbReference type="Pfam" id="PF00892"/>
    </source>
</evidence>
<protein>
    <submittedName>
        <fullName evidence="8">Membrane protein</fullName>
    </submittedName>
</protein>
<dbReference type="InterPro" id="IPR000620">
    <property type="entry name" value="EamA_dom"/>
</dbReference>
<evidence type="ECO:0000313" key="9">
    <source>
        <dbReference type="Proteomes" id="UP000598196"/>
    </source>
</evidence>
<dbReference type="PANTHER" id="PTHR42920:SF5">
    <property type="entry name" value="EAMA DOMAIN-CONTAINING PROTEIN"/>
    <property type="match status" value="1"/>
</dbReference>
<keyword evidence="9" id="KW-1185">Reference proteome</keyword>
<evidence type="ECO:0000256" key="3">
    <source>
        <dbReference type="ARBA" id="ARBA00022692"/>
    </source>
</evidence>